<accession>A0A1Y2HL25</accession>
<comment type="caution">
    <text evidence="2">The sequence shown here is derived from an EMBL/GenBank/DDBJ whole genome shotgun (WGS) entry which is preliminary data.</text>
</comment>
<gene>
    <name evidence="2" type="ORF">BCR44DRAFT_1436189</name>
</gene>
<evidence type="ECO:0000313" key="2">
    <source>
        <dbReference type="EMBL" id="ORZ34403.1"/>
    </source>
</evidence>
<feature type="region of interest" description="Disordered" evidence="1">
    <location>
        <begin position="29"/>
        <end position="52"/>
    </location>
</feature>
<sequence length="159" mass="17540">MLALMTVSMTCRLVPVAPTIGTLCRPLQRVHGGFPRSRRQASVPPAPKRDPSADVIQIQYPPVASFARPTAVPRNPCPLPPFRGSSWSSKSWSTVRRAGRSIVMRSHSSSNTSTAWRRMNQWRKCGCGQRACSATGAKRATGNIQMRKCAGTTRPWKCY</sequence>
<organism evidence="2 3">
    <name type="scientific">Catenaria anguillulae PL171</name>
    <dbReference type="NCBI Taxonomy" id="765915"/>
    <lineage>
        <taxon>Eukaryota</taxon>
        <taxon>Fungi</taxon>
        <taxon>Fungi incertae sedis</taxon>
        <taxon>Blastocladiomycota</taxon>
        <taxon>Blastocladiomycetes</taxon>
        <taxon>Blastocladiales</taxon>
        <taxon>Catenariaceae</taxon>
        <taxon>Catenaria</taxon>
    </lineage>
</organism>
<dbReference type="AlphaFoldDB" id="A0A1Y2HL25"/>
<proteinExistence type="predicted"/>
<protein>
    <submittedName>
        <fullName evidence="2">Uncharacterized protein</fullName>
    </submittedName>
</protein>
<dbReference type="Proteomes" id="UP000193411">
    <property type="component" value="Unassembled WGS sequence"/>
</dbReference>
<dbReference type="EMBL" id="MCFL01000028">
    <property type="protein sequence ID" value="ORZ34403.1"/>
    <property type="molecule type" value="Genomic_DNA"/>
</dbReference>
<name>A0A1Y2HL25_9FUNG</name>
<reference evidence="2 3" key="1">
    <citation type="submission" date="2016-07" db="EMBL/GenBank/DDBJ databases">
        <title>Pervasive Adenine N6-methylation of Active Genes in Fungi.</title>
        <authorList>
            <consortium name="DOE Joint Genome Institute"/>
            <person name="Mondo S.J."/>
            <person name="Dannebaum R.O."/>
            <person name="Kuo R.C."/>
            <person name="Labutti K."/>
            <person name="Haridas S."/>
            <person name="Kuo A."/>
            <person name="Salamov A."/>
            <person name="Ahrendt S.R."/>
            <person name="Lipzen A."/>
            <person name="Sullivan W."/>
            <person name="Andreopoulos W.B."/>
            <person name="Clum A."/>
            <person name="Lindquist E."/>
            <person name="Daum C."/>
            <person name="Ramamoorthy G.K."/>
            <person name="Gryganskyi A."/>
            <person name="Culley D."/>
            <person name="Magnuson J.K."/>
            <person name="James T.Y."/>
            <person name="O'Malley M.A."/>
            <person name="Stajich J.E."/>
            <person name="Spatafora J.W."/>
            <person name="Visel A."/>
            <person name="Grigoriev I.V."/>
        </authorList>
    </citation>
    <scope>NUCLEOTIDE SEQUENCE [LARGE SCALE GENOMIC DNA]</scope>
    <source>
        <strain evidence="2 3">PL171</strain>
    </source>
</reference>
<evidence type="ECO:0000256" key="1">
    <source>
        <dbReference type="SAM" id="MobiDB-lite"/>
    </source>
</evidence>
<evidence type="ECO:0000313" key="3">
    <source>
        <dbReference type="Proteomes" id="UP000193411"/>
    </source>
</evidence>
<keyword evidence="3" id="KW-1185">Reference proteome</keyword>